<reference evidence="1" key="1">
    <citation type="submission" date="2020-04" db="EMBL/GenBank/DDBJ databases">
        <authorList>
            <person name="Chiriac C."/>
            <person name="Salcher M."/>
            <person name="Ghai R."/>
            <person name="Kavagutti S V."/>
        </authorList>
    </citation>
    <scope>NUCLEOTIDE SEQUENCE</scope>
</reference>
<accession>A0A6J5NEZ3</accession>
<sequence length="226" mass="23922">MSLTHSPSVVTNGLTLYFDAANVKSYPGSGTAWKDLTGSGVTTTLTNGPTYSSANAGSILFDGINDVANATTSIIDRADGQEITVSSWIKPARTSGQYSIVCTNRSNDASIYNWILYQHTSDGALAFHGDNQNKSSYVPTINVWINVTNTVTSTGVSTLYINGVSTFVVTGFTYGNGTPGRFGIGANPGASEAFQGNISQVSIYNRALTQAEITKNFNALRGRYGL</sequence>
<proteinExistence type="predicted"/>
<dbReference type="GO" id="GO:0030246">
    <property type="term" value="F:carbohydrate binding"/>
    <property type="evidence" value="ECO:0007669"/>
    <property type="project" value="UniProtKB-KW"/>
</dbReference>
<dbReference type="SUPFAM" id="SSF49899">
    <property type="entry name" value="Concanavalin A-like lectins/glucanases"/>
    <property type="match status" value="1"/>
</dbReference>
<dbReference type="Gene3D" id="2.60.120.200">
    <property type="match status" value="1"/>
</dbReference>
<organism evidence="1">
    <name type="scientific">uncultured Caudovirales phage</name>
    <dbReference type="NCBI Taxonomy" id="2100421"/>
    <lineage>
        <taxon>Viruses</taxon>
        <taxon>Duplodnaviria</taxon>
        <taxon>Heunggongvirae</taxon>
        <taxon>Uroviricota</taxon>
        <taxon>Caudoviricetes</taxon>
        <taxon>Peduoviridae</taxon>
        <taxon>Maltschvirus</taxon>
        <taxon>Maltschvirus maltsch</taxon>
    </lineage>
</organism>
<dbReference type="Pfam" id="PF13385">
    <property type="entry name" value="Laminin_G_3"/>
    <property type="match status" value="1"/>
</dbReference>
<keyword evidence="1" id="KW-0430">Lectin</keyword>
<evidence type="ECO:0000313" key="1">
    <source>
        <dbReference type="EMBL" id="CAB4157759.1"/>
    </source>
</evidence>
<dbReference type="InterPro" id="IPR013320">
    <property type="entry name" value="ConA-like_dom_sf"/>
</dbReference>
<name>A0A6J5NEZ3_9CAUD</name>
<protein>
    <submittedName>
        <fullName evidence="1">Concanavalin A-like lectin/glucanases superfamily</fullName>
    </submittedName>
</protein>
<dbReference type="EMBL" id="LR796651">
    <property type="protein sequence ID" value="CAB4157759.1"/>
    <property type="molecule type" value="Genomic_DNA"/>
</dbReference>
<gene>
    <name evidence="1" type="ORF">UFOVP694_46</name>
</gene>